<comment type="caution">
    <text evidence="1">The sequence shown here is derived from an EMBL/GenBank/DDBJ whole genome shotgun (WGS) entry which is preliminary data.</text>
</comment>
<dbReference type="AlphaFoldDB" id="A0A7X0H7U0"/>
<dbReference type="EMBL" id="JACHGY010000001">
    <property type="protein sequence ID" value="MBB6430708.1"/>
    <property type="molecule type" value="Genomic_DNA"/>
</dbReference>
<keyword evidence="2" id="KW-1185">Reference proteome</keyword>
<reference evidence="1 2" key="1">
    <citation type="submission" date="2020-08" db="EMBL/GenBank/DDBJ databases">
        <title>Genomic Encyclopedia of Type Strains, Phase IV (KMG-IV): sequencing the most valuable type-strain genomes for metagenomic binning, comparative biology and taxonomic classification.</title>
        <authorList>
            <person name="Goeker M."/>
        </authorList>
    </citation>
    <scope>NUCLEOTIDE SEQUENCE [LARGE SCALE GENOMIC DNA]</scope>
    <source>
        <strain evidence="1 2">DSM 103725</strain>
    </source>
</reference>
<evidence type="ECO:0000313" key="2">
    <source>
        <dbReference type="Proteomes" id="UP000541810"/>
    </source>
</evidence>
<protein>
    <submittedName>
        <fullName evidence="1">Uncharacterized protein</fullName>
    </submittedName>
</protein>
<name>A0A7X0H7U0_9BACT</name>
<dbReference type="Proteomes" id="UP000541810">
    <property type="component" value="Unassembled WGS sequence"/>
</dbReference>
<accession>A0A7X0H7U0</accession>
<sequence length="44" mass="5014">MFESHTNEQEEQNRRLIVLYRLLGVHRFAELGVAGVVVDKKCGA</sequence>
<proteinExistence type="predicted"/>
<dbReference type="RefSeq" id="WP_261356884.1">
    <property type="nucleotide sequence ID" value="NZ_JACHGY010000001.1"/>
</dbReference>
<gene>
    <name evidence="1" type="ORF">HNQ40_002514</name>
</gene>
<organism evidence="1 2">
    <name type="scientific">Algisphaera agarilytica</name>
    <dbReference type="NCBI Taxonomy" id="1385975"/>
    <lineage>
        <taxon>Bacteria</taxon>
        <taxon>Pseudomonadati</taxon>
        <taxon>Planctomycetota</taxon>
        <taxon>Phycisphaerae</taxon>
        <taxon>Phycisphaerales</taxon>
        <taxon>Phycisphaeraceae</taxon>
        <taxon>Algisphaera</taxon>
    </lineage>
</organism>
<evidence type="ECO:0000313" key="1">
    <source>
        <dbReference type="EMBL" id="MBB6430708.1"/>
    </source>
</evidence>